<dbReference type="AlphaFoldDB" id="A0A6B0TVE7"/>
<protein>
    <submittedName>
        <fullName evidence="2">Nickel pincer cofactor biosynthesis protein LarB</fullName>
    </submittedName>
</protein>
<gene>
    <name evidence="2" type="primary">larB</name>
    <name evidence="2" type="ORF">GSH16_07015</name>
</gene>
<dbReference type="Pfam" id="PF00731">
    <property type="entry name" value="AIRC"/>
    <property type="match status" value="1"/>
</dbReference>
<dbReference type="RefSeq" id="WP_160853454.1">
    <property type="nucleotide sequence ID" value="NZ_WUWG01000003.1"/>
</dbReference>
<reference evidence="2 3" key="1">
    <citation type="submission" date="2019-12" db="EMBL/GenBank/DDBJ databases">
        <title>Strain KN286 was isolated from seawater, which was collected from Caroline Seamount in the tropical western Pacific.</title>
        <authorList>
            <person name="Wang Q."/>
        </authorList>
    </citation>
    <scope>NUCLEOTIDE SEQUENCE [LARGE SCALE GENOMIC DNA]</scope>
    <source>
        <strain evidence="2 3">KN286</strain>
    </source>
</reference>
<dbReference type="SUPFAM" id="SSF52255">
    <property type="entry name" value="N5-CAIR mutase (phosphoribosylaminoimidazole carboxylase, PurE)"/>
    <property type="match status" value="1"/>
</dbReference>
<dbReference type="Gene3D" id="3.40.50.1970">
    <property type="match status" value="1"/>
</dbReference>
<feature type="domain" description="PurE" evidence="1">
    <location>
        <begin position="85"/>
        <end position="217"/>
    </location>
</feature>
<dbReference type="InterPro" id="IPR039476">
    <property type="entry name" value="P2CMN_synthase_LarB"/>
</dbReference>
<evidence type="ECO:0000259" key="1">
    <source>
        <dbReference type="SMART" id="SM01001"/>
    </source>
</evidence>
<dbReference type="SMART" id="SM01001">
    <property type="entry name" value="AIRC"/>
    <property type="match status" value="1"/>
</dbReference>
<dbReference type="Proteomes" id="UP000436016">
    <property type="component" value="Unassembled WGS sequence"/>
</dbReference>
<dbReference type="PANTHER" id="PTHR43064">
    <property type="entry name" value="PHOSPHORIBOSYLAMINOIMIDAZOLE CARBOXYLASE-RELATED"/>
    <property type="match status" value="1"/>
</dbReference>
<dbReference type="InterPro" id="IPR000031">
    <property type="entry name" value="PurE_dom"/>
</dbReference>
<organism evidence="2 3">
    <name type="scientific">Oceanomicrobium pacificus</name>
    <dbReference type="NCBI Taxonomy" id="2692916"/>
    <lineage>
        <taxon>Bacteria</taxon>
        <taxon>Pseudomonadati</taxon>
        <taxon>Pseudomonadota</taxon>
        <taxon>Alphaproteobacteria</taxon>
        <taxon>Rhodobacterales</taxon>
        <taxon>Paracoccaceae</taxon>
        <taxon>Oceanomicrobium</taxon>
    </lineage>
</organism>
<dbReference type="PANTHER" id="PTHR43064:SF1">
    <property type="entry name" value="SLL1489 PROTEIN"/>
    <property type="match status" value="1"/>
</dbReference>
<dbReference type="NCBIfam" id="NF033503">
    <property type="entry name" value="LarB"/>
    <property type="match status" value="1"/>
</dbReference>
<evidence type="ECO:0000313" key="2">
    <source>
        <dbReference type="EMBL" id="MXU65192.1"/>
    </source>
</evidence>
<keyword evidence="3" id="KW-1185">Reference proteome</keyword>
<dbReference type="GO" id="GO:0016787">
    <property type="term" value="F:hydrolase activity"/>
    <property type="evidence" value="ECO:0007669"/>
    <property type="project" value="InterPro"/>
</dbReference>
<proteinExistence type="predicted"/>
<name>A0A6B0TVE7_9RHOB</name>
<dbReference type="EMBL" id="WUWG01000003">
    <property type="protein sequence ID" value="MXU65192.1"/>
    <property type="molecule type" value="Genomic_DNA"/>
</dbReference>
<comment type="caution">
    <text evidence="2">The sequence shown here is derived from an EMBL/GenBank/DDBJ whole genome shotgun (WGS) entry which is preliminary data.</text>
</comment>
<dbReference type="GO" id="GO:0006189">
    <property type="term" value="P:'de novo' IMP biosynthetic process"/>
    <property type="evidence" value="ECO:0007669"/>
    <property type="project" value="InterPro"/>
</dbReference>
<sequence>MTEETVFDWSRRTRTGLPEAVLAEPKSIAQLQAIIDAHRARGEPLLLTRVTDAQAEAIAADDLMQDRVGRTAILGPCPAPASGTVPIGIVTAGSSDMAVAREAEATARFLGHGATIHADRGVAGLWRLGAALDEIRRHRILIAVAGMEGALFSVLPGLVACPVIAVPSSVGYGVSAQGRTALDAALASCSPGLTVVNIDNGFGAACAAAKILSMHRQG</sequence>
<evidence type="ECO:0000313" key="3">
    <source>
        <dbReference type="Proteomes" id="UP000436016"/>
    </source>
</evidence>
<accession>A0A6B0TVE7</accession>